<protein>
    <submittedName>
        <fullName evidence="2">Uncharacterized protein</fullName>
    </submittedName>
</protein>
<organism evidence="2">
    <name type="scientific">uncultured Gemmatimonadaceae bacterium</name>
    <dbReference type="NCBI Taxonomy" id="246130"/>
    <lineage>
        <taxon>Bacteria</taxon>
        <taxon>Pseudomonadati</taxon>
        <taxon>Gemmatimonadota</taxon>
        <taxon>Gemmatimonadia</taxon>
        <taxon>Gemmatimonadales</taxon>
        <taxon>Gemmatimonadaceae</taxon>
        <taxon>environmental samples</taxon>
    </lineage>
</organism>
<sequence length="165" mass="16838">GSISPADPLFPAPCRLSLSLLELDVPPDRRAHAGPRPASGGATRLGPRPGPGHRRQRRAPSRAGPRGGAGAHRGGHAARVARRAVPRGGSAGGGVGGFRPSAHALPRPLARPARAGPCPGAARAAGGSGPRVRAPARELAARRRRPPGPRRGAAPLRNRPPRHPL</sequence>
<feature type="non-terminal residue" evidence="2">
    <location>
        <position position="1"/>
    </location>
</feature>
<dbReference type="AlphaFoldDB" id="A0A6J4MBU9"/>
<proteinExistence type="predicted"/>
<accession>A0A6J4MBU9</accession>
<name>A0A6J4MBU9_9BACT</name>
<feature type="compositionally biased region" description="Basic residues" evidence="1">
    <location>
        <begin position="73"/>
        <end position="85"/>
    </location>
</feature>
<gene>
    <name evidence="2" type="ORF">AVDCRST_MAG40-3123</name>
</gene>
<feature type="region of interest" description="Disordered" evidence="1">
    <location>
        <begin position="27"/>
        <end position="165"/>
    </location>
</feature>
<dbReference type="EMBL" id="CADCTX010000856">
    <property type="protein sequence ID" value="CAA9355268.1"/>
    <property type="molecule type" value="Genomic_DNA"/>
</dbReference>
<feature type="compositionally biased region" description="Low complexity" evidence="1">
    <location>
        <begin position="98"/>
        <end position="133"/>
    </location>
</feature>
<reference evidence="2" key="1">
    <citation type="submission" date="2020-02" db="EMBL/GenBank/DDBJ databases">
        <authorList>
            <person name="Meier V. D."/>
        </authorList>
    </citation>
    <scope>NUCLEOTIDE SEQUENCE</scope>
    <source>
        <strain evidence="2">AVDCRST_MAG40</strain>
    </source>
</reference>
<evidence type="ECO:0000313" key="2">
    <source>
        <dbReference type="EMBL" id="CAA9355268.1"/>
    </source>
</evidence>
<feature type="non-terminal residue" evidence="2">
    <location>
        <position position="165"/>
    </location>
</feature>
<evidence type="ECO:0000256" key="1">
    <source>
        <dbReference type="SAM" id="MobiDB-lite"/>
    </source>
</evidence>
<feature type="compositionally biased region" description="Basic residues" evidence="1">
    <location>
        <begin position="51"/>
        <end position="60"/>
    </location>
</feature>